<dbReference type="EMBL" id="JACOPS010000001">
    <property type="protein sequence ID" value="MBC5727628.1"/>
    <property type="molecule type" value="Genomic_DNA"/>
</dbReference>
<protein>
    <recommendedName>
        <fullName evidence="3">SynChlorMet cassette protein ScmC</fullName>
    </recommendedName>
</protein>
<dbReference type="RefSeq" id="WP_186934888.1">
    <property type="nucleotide sequence ID" value="NZ_JACOPS010000001.1"/>
</dbReference>
<name>A0ABR7HJC3_9FIRM</name>
<evidence type="ECO:0000313" key="1">
    <source>
        <dbReference type="EMBL" id="MBC5727628.1"/>
    </source>
</evidence>
<keyword evidence="2" id="KW-1185">Reference proteome</keyword>
<reference evidence="1 2" key="1">
    <citation type="submission" date="2020-08" db="EMBL/GenBank/DDBJ databases">
        <title>Genome public.</title>
        <authorList>
            <person name="Liu C."/>
            <person name="Sun Q."/>
        </authorList>
    </citation>
    <scope>NUCLEOTIDE SEQUENCE [LARGE SCALE GENOMIC DNA]</scope>
    <source>
        <strain evidence="1 2">NSJ-71</strain>
    </source>
</reference>
<proteinExistence type="predicted"/>
<gene>
    <name evidence="1" type="ORF">H8R91_03580</name>
</gene>
<accession>A0ABR7HJC3</accession>
<sequence>MPIYKIADIISDIRPKFPTFEKNAKNYEYSGNEPVQIKISIREDYIRKRAEKNTHLTLGNLESIFLADTFNKKILKYNAIFLHSSAILYKGKAYLFSADSGVGKSTHTKLWKKKFGAENVQIINDDKPIIRFIDNDWYVYGSPFDGGTGINKNIRAKLGGIIFLERAEENSIEVLDKNSIFSRIYKNTIKFSLDDEYAGYMLNTADKLIKENYFYLLKCNMNIESAEICEKFLTDRR</sequence>
<dbReference type="SUPFAM" id="SSF53795">
    <property type="entry name" value="PEP carboxykinase-like"/>
    <property type="match status" value="1"/>
</dbReference>
<evidence type="ECO:0000313" key="2">
    <source>
        <dbReference type="Proteomes" id="UP000636755"/>
    </source>
</evidence>
<comment type="caution">
    <text evidence="1">The sequence shown here is derived from an EMBL/GenBank/DDBJ whole genome shotgun (WGS) entry which is preliminary data.</text>
</comment>
<dbReference type="Proteomes" id="UP000636755">
    <property type="component" value="Unassembled WGS sequence"/>
</dbReference>
<evidence type="ECO:0008006" key="3">
    <source>
        <dbReference type="Google" id="ProtNLM"/>
    </source>
</evidence>
<organism evidence="1 2">
    <name type="scientific">Ruminococcus intestinalis</name>
    <dbReference type="NCBI Taxonomy" id="2763066"/>
    <lineage>
        <taxon>Bacteria</taxon>
        <taxon>Bacillati</taxon>
        <taxon>Bacillota</taxon>
        <taxon>Clostridia</taxon>
        <taxon>Eubacteriales</taxon>
        <taxon>Oscillospiraceae</taxon>
        <taxon>Ruminococcus</taxon>
    </lineage>
</organism>